<comment type="caution">
    <text evidence="1">The sequence shown here is derived from an EMBL/GenBank/DDBJ whole genome shotgun (WGS) entry which is preliminary data.</text>
</comment>
<dbReference type="PANTHER" id="PTHR46700">
    <property type="entry name" value="ARM REPEAT SUPERFAMILY PROTEIN"/>
    <property type="match status" value="1"/>
</dbReference>
<keyword evidence="2" id="KW-1185">Reference proteome</keyword>
<name>A0AAD4S241_9MAGN</name>
<protein>
    <recommendedName>
        <fullName evidence="3">ARM repeat superfamily protein</fullName>
    </recommendedName>
</protein>
<dbReference type="Proteomes" id="UP001202328">
    <property type="component" value="Unassembled WGS sequence"/>
</dbReference>
<accession>A0AAD4S241</accession>
<dbReference type="EMBL" id="JAJJMB010015001">
    <property type="protein sequence ID" value="KAI3856458.1"/>
    <property type="molecule type" value="Genomic_DNA"/>
</dbReference>
<evidence type="ECO:0008006" key="3">
    <source>
        <dbReference type="Google" id="ProtNLM"/>
    </source>
</evidence>
<dbReference type="PANTHER" id="PTHR46700:SF2">
    <property type="entry name" value="ARM REPEAT SUPERFAMILY PROTEIN"/>
    <property type="match status" value="1"/>
</dbReference>
<dbReference type="SUPFAM" id="SSF48371">
    <property type="entry name" value="ARM repeat"/>
    <property type="match status" value="1"/>
</dbReference>
<gene>
    <name evidence="1" type="ORF">MKW98_008910</name>
</gene>
<evidence type="ECO:0000313" key="1">
    <source>
        <dbReference type="EMBL" id="KAI3856458.1"/>
    </source>
</evidence>
<reference evidence="1" key="1">
    <citation type="submission" date="2022-04" db="EMBL/GenBank/DDBJ databases">
        <title>A functionally conserved STORR gene fusion in Papaver species that diverged 16.8 million years ago.</title>
        <authorList>
            <person name="Catania T."/>
        </authorList>
    </citation>
    <scope>NUCLEOTIDE SEQUENCE</scope>
    <source>
        <strain evidence="1">S-188037</strain>
    </source>
</reference>
<dbReference type="Gene3D" id="1.25.10.10">
    <property type="entry name" value="Leucine-rich Repeat Variant"/>
    <property type="match status" value="1"/>
</dbReference>
<organism evidence="1 2">
    <name type="scientific">Papaver atlanticum</name>
    <dbReference type="NCBI Taxonomy" id="357466"/>
    <lineage>
        <taxon>Eukaryota</taxon>
        <taxon>Viridiplantae</taxon>
        <taxon>Streptophyta</taxon>
        <taxon>Embryophyta</taxon>
        <taxon>Tracheophyta</taxon>
        <taxon>Spermatophyta</taxon>
        <taxon>Magnoliopsida</taxon>
        <taxon>Ranunculales</taxon>
        <taxon>Papaveraceae</taxon>
        <taxon>Papaveroideae</taxon>
        <taxon>Papaver</taxon>
    </lineage>
</organism>
<dbReference type="InterPro" id="IPR016024">
    <property type="entry name" value="ARM-type_fold"/>
</dbReference>
<proteinExistence type="predicted"/>
<dbReference type="InterPro" id="IPR011989">
    <property type="entry name" value="ARM-like"/>
</dbReference>
<dbReference type="AlphaFoldDB" id="A0AAD4S241"/>
<evidence type="ECO:0000313" key="2">
    <source>
        <dbReference type="Proteomes" id="UP001202328"/>
    </source>
</evidence>
<sequence length="459" mass="51439">MVTTSSSTWFFSYTTKLRFLTRIQKFFLRSRTTITNKQHYYSKSSENHYVQQQAVVATIQQGSQKEEEEEETMMMSIENHHPLKELIKIDEEMSALTNNMVLLKRSVKQLHFGSWEEKEIAAKQIKRLAKDNLKTRKSLVAELGVIPPLLSMLDSDITDRKRLAIQALIELANGTYTNKAVMVDSGILWKLPRNVDNEDEPTRHDFALLVLSLSSLANTQFPICSSEILPFLISILDSDSAMDSKKTCLGSLYNLSSMLDNVGPLVSTGLVNTLMGFSSDKEVADKALAILGNLVVTVMGKKAIENDSMVPECFIEIMTWEDKPKCQELSAYILMILAHQCSEQRTKMAQLGIVPVLLEVALLGSPLAQKRSLKILQWFKDERQTRIGAHSGPQSGIDIVIGSPINQQDMNEGKKIIKKMVKQSLDKNMESITRRANGGADSLKIKAYVISSSSKSLPY</sequence>